<dbReference type="InterPro" id="IPR043502">
    <property type="entry name" value="DNA/RNA_pol_sf"/>
</dbReference>
<keyword evidence="6" id="KW-0695">RNA-directed DNA polymerase</keyword>
<evidence type="ECO:0000256" key="3">
    <source>
        <dbReference type="ARBA" id="ARBA00022722"/>
    </source>
</evidence>
<dbReference type="InterPro" id="IPR041373">
    <property type="entry name" value="RT_RNaseH"/>
</dbReference>
<keyword evidence="1" id="KW-0808">Transferase</keyword>
<dbReference type="Gene3D" id="1.10.340.70">
    <property type="match status" value="1"/>
</dbReference>
<dbReference type="InterPro" id="IPR036397">
    <property type="entry name" value="RNaseH_sf"/>
</dbReference>
<dbReference type="GO" id="GO:0003964">
    <property type="term" value="F:RNA-directed DNA polymerase activity"/>
    <property type="evidence" value="ECO:0007669"/>
    <property type="project" value="UniProtKB-KW"/>
</dbReference>
<name>A0A9W7MGA7_HIBTR</name>
<protein>
    <recommendedName>
        <fullName evidence="7">Integrase catalytic domain-containing protein</fullName>
    </recommendedName>
</protein>
<dbReference type="Proteomes" id="UP001165190">
    <property type="component" value="Unassembled WGS sequence"/>
</dbReference>
<dbReference type="Pfam" id="PF17917">
    <property type="entry name" value="RT_RNaseH"/>
    <property type="match status" value="1"/>
</dbReference>
<dbReference type="Pfam" id="PF17921">
    <property type="entry name" value="Integrase_H2C2"/>
    <property type="match status" value="1"/>
</dbReference>
<organism evidence="8 9">
    <name type="scientific">Hibiscus trionum</name>
    <name type="common">Flower of an hour</name>
    <dbReference type="NCBI Taxonomy" id="183268"/>
    <lineage>
        <taxon>Eukaryota</taxon>
        <taxon>Viridiplantae</taxon>
        <taxon>Streptophyta</taxon>
        <taxon>Embryophyta</taxon>
        <taxon>Tracheophyta</taxon>
        <taxon>Spermatophyta</taxon>
        <taxon>Magnoliopsida</taxon>
        <taxon>eudicotyledons</taxon>
        <taxon>Gunneridae</taxon>
        <taxon>Pentapetalae</taxon>
        <taxon>rosids</taxon>
        <taxon>malvids</taxon>
        <taxon>Malvales</taxon>
        <taxon>Malvaceae</taxon>
        <taxon>Malvoideae</taxon>
        <taxon>Hibiscus</taxon>
    </lineage>
</organism>
<keyword evidence="5" id="KW-0378">Hydrolase</keyword>
<dbReference type="SUPFAM" id="SSF53098">
    <property type="entry name" value="Ribonuclease H-like"/>
    <property type="match status" value="1"/>
</dbReference>
<evidence type="ECO:0000256" key="5">
    <source>
        <dbReference type="ARBA" id="ARBA00022801"/>
    </source>
</evidence>
<dbReference type="EMBL" id="BSYR01000035">
    <property type="protein sequence ID" value="GMJ00774.1"/>
    <property type="molecule type" value="Genomic_DNA"/>
</dbReference>
<dbReference type="GO" id="GO:0015074">
    <property type="term" value="P:DNA integration"/>
    <property type="evidence" value="ECO:0007669"/>
    <property type="project" value="InterPro"/>
</dbReference>
<dbReference type="PANTHER" id="PTHR37984">
    <property type="entry name" value="PROTEIN CBG26694"/>
    <property type="match status" value="1"/>
</dbReference>
<keyword evidence="9" id="KW-1185">Reference proteome</keyword>
<evidence type="ECO:0000256" key="1">
    <source>
        <dbReference type="ARBA" id="ARBA00022679"/>
    </source>
</evidence>
<reference evidence="8" key="1">
    <citation type="submission" date="2023-05" db="EMBL/GenBank/DDBJ databases">
        <title>Genome and transcriptome analyses reveal genes involved in the formation of fine ridges on petal epidermal cells in Hibiscus trionum.</title>
        <authorList>
            <person name="Koshimizu S."/>
            <person name="Masuda S."/>
            <person name="Ishii T."/>
            <person name="Shirasu K."/>
            <person name="Hoshino A."/>
            <person name="Arita M."/>
        </authorList>
    </citation>
    <scope>NUCLEOTIDE SEQUENCE</scope>
    <source>
        <strain evidence="8">Hamamatsu line</strain>
    </source>
</reference>
<dbReference type="GO" id="GO:0003676">
    <property type="term" value="F:nucleic acid binding"/>
    <property type="evidence" value="ECO:0007669"/>
    <property type="project" value="InterPro"/>
</dbReference>
<dbReference type="GO" id="GO:0004519">
    <property type="term" value="F:endonuclease activity"/>
    <property type="evidence" value="ECO:0007669"/>
    <property type="project" value="UniProtKB-KW"/>
</dbReference>
<evidence type="ECO:0000256" key="2">
    <source>
        <dbReference type="ARBA" id="ARBA00022695"/>
    </source>
</evidence>
<dbReference type="InterPro" id="IPR012337">
    <property type="entry name" value="RNaseH-like_sf"/>
</dbReference>
<evidence type="ECO:0000313" key="9">
    <source>
        <dbReference type="Proteomes" id="UP001165190"/>
    </source>
</evidence>
<dbReference type="InterPro" id="IPR050951">
    <property type="entry name" value="Retrovirus_Pol_polyprotein"/>
</dbReference>
<dbReference type="Gene3D" id="3.10.20.370">
    <property type="match status" value="1"/>
</dbReference>
<dbReference type="InterPro" id="IPR001584">
    <property type="entry name" value="Integrase_cat-core"/>
</dbReference>
<comment type="caution">
    <text evidence="8">The sequence shown here is derived from an EMBL/GenBank/DDBJ whole genome shotgun (WGS) entry which is preliminary data.</text>
</comment>
<proteinExistence type="predicted"/>
<keyword evidence="2" id="KW-0548">Nucleotidyltransferase</keyword>
<evidence type="ECO:0000313" key="8">
    <source>
        <dbReference type="EMBL" id="GMJ00774.1"/>
    </source>
</evidence>
<sequence>MCQTPVLALPDFTKQFSLETDASSNGIGAVLSQNGRPVAFLSKHLGPRHADLPIYEKEFLAILMAISKWRHYFEGRSFVIKTDHESLKYLLTQKITTDIQKKGLTKLLGLDYVIQYRKGKLNIAADTLSRRDSTQSELHQITATTITPTWMLDIAESYQGDSFAQDMLTALLVQPDSISNWSLTKGVLRYKGRVYVGSSGTLRTTILPMLHDTPQGGHSGQHATYKKIHSCFYWPGLKTAVSTYVRNCETCKRINSENVPYPGLLQPLPVPEHAWQIISMDFIKGLPTSQKYNCILMVIDKFTKYAHFLPLAHPYTALDIANAYLSQVYKLHGSPTISISDRDKTFTSLF</sequence>
<keyword evidence="4" id="KW-0255">Endonuclease</keyword>
<keyword evidence="3" id="KW-0540">Nuclease</keyword>
<dbReference type="PANTHER" id="PTHR37984:SF5">
    <property type="entry name" value="PROTEIN NYNRIN-LIKE"/>
    <property type="match status" value="1"/>
</dbReference>
<accession>A0A9W7MGA7</accession>
<evidence type="ECO:0000256" key="4">
    <source>
        <dbReference type="ARBA" id="ARBA00022759"/>
    </source>
</evidence>
<dbReference type="Gene3D" id="3.30.420.10">
    <property type="entry name" value="Ribonuclease H-like superfamily/Ribonuclease H"/>
    <property type="match status" value="1"/>
</dbReference>
<feature type="domain" description="Integrase catalytic" evidence="7">
    <location>
        <begin position="265"/>
        <end position="350"/>
    </location>
</feature>
<dbReference type="SUPFAM" id="SSF56672">
    <property type="entry name" value="DNA/RNA polymerases"/>
    <property type="match status" value="1"/>
</dbReference>
<dbReference type="CDD" id="cd09274">
    <property type="entry name" value="RNase_HI_RT_Ty3"/>
    <property type="match status" value="1"/>
</dbReference>
<evidence type="ECO:0000256" key="6">
    <source>
        <dbReference type="ARBA" id="ARBA00022918"/>
    </source>
</evidence>
<evidence type="ECO:0000259" key="7">
    <source>
        <dbReference type="PROSITE" id="PS50994"/>
    </source>
</evidence>
<dbReference type="FunFam" id="1.10.340.70:FF:000001">
    <property type="entry name" value="Retrovirus-related Pol polyprotein from transposon gypsy-like Protein"/>
    <property type="match status" value="1"/>
</dbReference>
<dbReference type="GO" id="GO:0016787">
    <property type="term" value="F:hydrolase activity"/>
    <property type="evidence" value="ECO:0007669"/>
    <property type="project" value="UniProtKB-KW"/>
</dbReference>
<dbReference type="OrthoDB" id="1305733at2759"/>
<gene>
    <name evidence="8" type="ORF">HRI_003746600</name>
</gene>
<dbReference type="AlphaFoldDB" id="A0A9W7MGA7"/>
<dbReference type="PROSITE" id="PS50994">
    <property type="entry name" value="INTEGRASE"/>
    <property type="match status" value="1"/>
</dbReference>
<dbReference type="InterPro" id="IPR041588">
    <property type="entry name" value="Integrase_H2C2"/>
</dbReference>